<dbReference type="Pfam" id="PF03412">
    <property type="entry name" value="Peptidase_C39"/>
    <property type="match status" value="1"/>
</dbReference>
<sequence length="112" mass="12188">MATTPFFRGARLPLILTAEVAECGLACLAMVASCLGLRTDLAALRGRFPTSLNGTSMLTLTEYAQRLNLSTRALSLSLEELPHLKTPAILHWGLNHFVVLRRAPALQTAFIL</sequence>
<feature type="domain" description="Peptidase C39" evidence="2">
    <location>
        <begin position="13"/>
        <end position="102"/>
    </location>
</feature>
<comment type="caution">
    <text evidence="3">The sequence shown here is derived from an EMBL/GenBank/DDBJ whole genome shotgun (WGS) entry which is preliminary data.</text>
</comment>
<feature type="transmembrane region" description="Helical" evidence="1">
    <location>
        <begin position="12"/>
        <end position="37"/>
    </location>
</feature>
<evidence type="ECO:0000259" key="2">
    <source>
        <dbReference type="Pfam" id="PF03412"/>
    </source>
</evidence>
<name>A0ABX0LS38_9BURK</name>
<keyword evidence="1" id="KW-1133">Transmembrane helix</keyword>
<accession>A0ABX0LS38</accession>
<dbReference type="InterPro" id="IPR005074">
    <property type="entry name" value="Peptidase_C39"/>
</dbReference>
<keyword evidence="1" id="KW-0472">Membrane</keyword>
<proteinExistence type="predicted"/>
<dbReference type="Proteomes" id="UP000785613">
    <property type="component" value="Unassembled WGS sequence"/>
</dbReference>
<reference evidence="3 4" key="1">
    <citation type="submission" date="2019-09" db="EMBL/GenBank/DDBJ databases">
        <title>Taxonomy of Antarctic Massilia spp.: description of Massilia rubra sp. nov., Massilia aquatica sp. nov., Massilia mucilaginosa sp. nov., Massilia frigida sp. nov. isolated from streams, lakes and regoliths.</title>
        <authorList>
            <person name="Holochova P."/>
            <person name="Sedlacek I."/>
            <person name="Kralova S."/>
            <person name="Maslanova I."/>
            <person name="Busse H.-J."/>
            <person name="Stankova E."/>
            <person name="Vrbovska V."/>
            <person name="Kovarovic V."/>
            <person name="Bartak M."/>
            <person name="Svec P."/>
            <person name="Pantucek R."/>
        </authorList>
    </citation>
    <scope>NUCLEOTIDE SEQUENCE [LARGE SCALE GENOMIC DNA]</scope>
    <source>
        <strain evidence="3 4">CCM 8692</strain>
    </source>
</reference>
<gene>
    <name evidence="3" type="ORF">F0185_29215</name>
</gene>
<keyword evidence="4" id="KW-1185">Reference proteome</keyword>
<evidence type="ECO:0000313" key="3">
    <source>
        <dbReference type="EMBL" id="NHZ37648.1"/>
    </source>
</evidence>
<dbReference type="Gene3D" id="3.90.70.10">
    <property type="entry name" value="Cysteine proteinases"/>
    <property type="match status" value="1"/>
</dbReference>
<evidence type="ECO:0000256" key="1">
    <source>
        <dbReference type="SAM" id="Phobius"/>
    </source>
</evidence>
<organism evidence="3 4">
    <name type="scientific">Massilia rubra</name>
    <dbReference type="NCBI Taxonomy" id="2607910"/>
    <lineage>
        <taxon>Bacteria</taxon>
        <taxon>Pseudomonadati</taxon>
        <taxon>Pseudomonadota</taxon>
        <taxon>Betaproteobacteria</taxon>
        <taxon>Burkholderiales</taxon>
        <taxon>Oxalobacteraceae</taxon>
        <taxon>Telluria group</taxon>
        <taxon>Massilia</taxon>
    </lineage>
</organism>
<evidence type="ECO:0000313" key="4">
    <source>
        <dbReference type="Proteomes" id="UP000785613"/>
    </source>
</evidence>
<keyword evidence="1" id="KW-0812">Transmembrane</keyword>
<protein>
    <recommendedName>
        <fullName evidence="2">Peptidase C39 domain-containing protein</fullName>
    </recommendedName>
</protein>
<dbReference type="RefSeq" id="WP_167231179.1">
    <property type="nucleotide sequence ID" value="NZ_VUYU01000031.1"/>
</dbReference>
<dbReference type="EMBL" id="VUYU01000031">
    <property type="protein sequence ID" value="NHZ37648.1"/>
    <property type="molecule type" value="Genomic_DNA"/>
</dbReference>